<protein>
    <submittedName>
        <fullName evidence="2">Uncharacterized protein</fullName>
    </submittedName>
</protein>
<feature type="region of interest" description="Disordered" evidence="1">
    <location>
        <begin position="1"/>
        <end position="28"/>
    </location>
</feature>
<sequence length="61" mass="6809">MANKAKMKAVRAGREDGRSRRLAPLPEAAGLRRPRWHPRRRFAGDRLATECNNLAGKSLIG</sequence>
<evidence type="ECO:0000313" key="2">
    <source>
        <dbReference type="EMBL" id="BAR99202.1"/>
    </source>
</evidence>
<name>A0A182D385_BLAVI</name>
<dbReference type="AlphaFoldDB" id="A0A182D385"/>
<reference evidence="2" key="1">
    <citation type="journal article" date="2015" name="Genome Announc.">
        <title>Complete Genome Sequence of the Bacteriochlorophyll b-Producing Photosynthetic Bacterium Blastochloris viridis.</title>
        <authorList>
            <person name="Tsukatani Y."/>
            <person name="Hirose Y."/>
            <person name="Harada J."/>
            <person name="Misawa N."/>
            <person name="Mori K."/>
            <person name="Inoue K."/>
            <person name="Tamiaki H."/>
        </authorList>
    </citation>
    <scope>NUCLEOTIDE SEQUENCE [LARGE SCALE GENOMIC DNA]</scope>
    <source>
        <strain evidence="2">DSM 133</strain>
    </source>
</reference>
<dbReference type="EMBL" id="AP014854">
    <property type="protein sequence ID" value="BAR99202.1"/>
    <property type="molecule type" value="Genomic_DNA"/>
</dbReference>
<gene>
    <name evidence="2" type="ORF">BV133_1609</name>
</gene>
<feature type="compositionally biased region" description="Basic residues" evidence="1">
    <location>
        <begin position="1"/>
        <end position="11"/>
    </location>
</feature>
<evidence type="ECO:0000256" key="1">
    <source>
        <dbReference type="SAM" id="MobiDB-lite"/>
    </source>
</evidence>
<proteinExistence type="predicted"/>
<organism evidence="2">
    <name type="scientific">Blastochloris viridis</name>
    <name type="common">Rhodopseudomonas viridis</name>
    <dbReference type="NCBI Taxonomy" id="1079"/>
    <lineage>
        <taxon>Bacteria</taxon>
        <taxon>Pseudomonadati</taxon>
        <taxon>Pseudomonadota</taxon>
        <taxon>Alphaproteobacteria</taxon>
        <taxon>Hyphomicrobiales</taxon>
        <taxon>Blastochloridaceae</taxon>
        <taxon>Blastochloris</taxon>
    </lineage>
</organism>
<accession>A0A182D385</accession>